<sequence length="163" mass="17719">MCELTSASVVEDVVGRQIDSFVFWVRSPDSHRELKCSVTFTLSDGLFQEIVLTYDYDHFGDIDVGEQGTFSSIAEHRSAVPVSVEGVEGQGVTVDNKGRAAFVWSYPDGYGASVVGGRPDPDAPIKQEELDVLIALFERIGQKIPQVASGPDHPVTSYPAREA</sequence>
<gene>
    <name evidence="1" type="ORF">MANAM107_05250</name>
</gene>
<organism evidence="1 2">
    <name type="scientific">Actinomyces capricornis</name>
    <dbReference type="NCBI Taxonomy" id="2755559"/>
    <lineage>
        <taxon>Bacteria</taxon>
        <taxon>Bacillati</taxon>
        <taxon>Actinomycetota</taxon>
        <taxon>Actinomycetes</taxon>
        <taxon>Actinomycetales</taxon>
        <taxon>Actinomycetaceae</taxon>
        <taxon>Actinomyces</taxon>
    </lineage>
</organism>
<evidence type="ECO:0000313" key="2">
    <source>
        <dbReference type="Proteomes" id="UP000824496"/>
    </source>
</evidence>
<dbReference type="EMBL" id="AP025017">
    <property type="protein sequence ID" value="BDA63691.1"/>
    <property type="molecule type" value="Genomic_DNA"/>
</dbReference>
<keyword evidence="2" id="KW-1185">Reference proteome</keyword>
<dbReference type="Proteomes" id="UP000824496">
    <property type="component" value="Chromosome"/>
</dbReference>
<reference evidence="1 2" key="1">
    <citation type="submission" date="2021-08" db="EMBL/GenBank/DDBJ databases">
        <title>Whole genome sequence of novel Actinomyces species strain MAS-1.</title>
        <authorList>
            <person name="Saito M."/>
            <person name="Kuwahara N."/>
            <person name="Takizawa T."/>
            <person name="Gotouda H."/>
            <person name="Ochiai T."/>
        </authorList>
    </citation>
    <scope>NUCLEOTIDE SEQUENCE [LARGE SCALE GENOMIC DNA]</scope>
    <source>
        <strain evidence="1 2">MAS-1</strain>
    </source>
</reference>
<name>A0ABM7U8B9_9ACTO</name>
<evidence type="ECO:0000313" key="1">
    <source>
        <dbReference type="EMBL" id="BDA63691.1"/>
    </source>
</evidence>
<proteinExistence type="predicted"/>
<protein>
    <submittedName>
        <fullName evidence="1">Uncharacterized protein</fullName>
    </submittedName>
</protein>
<accession>A0ABM7U8B9</accession>